<accession>A0AAD3D9U1</accession>
<gene>
    <name evidence="2" type="ORF">CTEN210_16950</name>
</gene>
<organism evidence="2 3">
    <name type="scientific">Chaetoceros tenuissimus</name>
    <dbReference type="NCBI Taxonomy" id="426638"/>
    <lineage>
        <taxon>Eukaryota</taxon>
        <taxon>Sar</taxon>
        <taxon>Stramenopiles</taxon>
        <taxon>Ochrophyta</taxon>
        <taxon>Bacillariophyta</taxon>
        <taxon>Coscinodiscophyceae</taxon>
        <taxon>Chaetocerotophycidae</taxon>
        <taxon>Chaetocerotales</taxon>
        <taxon>Chaetocerotaceae</taxon>
        <taxon>Chaetoceros</taxon>
    </lineage>
</organism>
<feature type="transmembrane region" description="Helical" evidence="1">
    <location>
        <begin position="90"/>
        <end position="111"/>
    </location>
</feature>
<sequence length="228" mass="24710">MAYRQNATIEDIVLWPLGGLSIYGPDHPMGDVKVAILGPVSHVFTGAIFAVLYIMLKADDMPSLLSYKVYYADIESGLRGLFASASRIAFSWNLMLLVVHLLVPVYPMDAVRIWAGLLRRSGKSLADTAKFTAYAGILICSGIFIYGWVGLFMDATFMGGITENSAYIVLGGFGALVSWNLVQTVNADRINLDKVFGRGCYAITGSGVEMPGAVSSPQLPVEEERDII</sequence>
<evidence type="ECO:0000313" key="2">
    <source>
        <dbReference type="EMBL" id="GFH60474.1"/>
    </source>
</evidence>
<dbReference type="EMBL" id="BLLK01000069">
    <property type="protein sequence ID" value="GFH60474.1"/>
    <property type="molecule type" value="Genomic_DNA"/>
</dbReference>
<dbReference type="AlphaFoldDB" id="A0AAD3D9U1"/>
<evidence type="ECO:0000313" key="3">
    <source>
        <dbReference type="Proteomes" id="UP001054902"/>
    </source>
</evidence>
<proteinExistence type="predicted"/>
<feature type="transmembrane region" description="Helical" evidence="1">
    <location>
        <begin position="165"/>
        <end position="182"/>
    </location>
</feature>
<feature type="transmembrane region" description="Helical" evidence="1">
    <location>
        <begin position="131"/>
        <end position="153"/>
    </location>
</feature>
<name>A0AAD3D9U1_9STRA</name>
<reference evidence="2 3" key="1">
    <citation type="journal article" date="2021" name="Sci. Rep.">
        <title>The genome of the diatom Chaetoceros tenuissimus carries an ancient integrated fragment of an extant virus.</title>
        <authorList>
            <person name="Hongo Y."/>
            <person name="Kimura K."/>
            <person name="Takaki Y."/>
            <person name="Yoshida Y."/>
            <person name="Baba S."/>
            <person name="Kobayashi G."/>
            <person name="Nagasaki K."/>
            <person name="Hano T."/>
            <person name="Tomaru Y."/>
        </authorList>
    </citation>
    <scope>NUCLEOTIDE SEQUENCE [LARGE SCALE GENOMIC DNA]</scope>
    <source>
        <strain evidence="2 3">NIES-3715</strain>
    </source>
</reference>
<comment type="caution">
    <text evidence="2">The sequence shown here is derived from an EMBL/GenBank/DDBJ whole genome shotgun (WGS) entry which is preliminary data.</text>
</comment>
<evidence type="ECO:0000256" key="1">
    <source>
        <dbReference type="SAM" id="Phobius"/>
    </source>
</evidence>
<feature type="transmembrane region" description="Helical" evidence="1">
    <location>
        <begin position="34"/>
        <end position="56"/>
    </location>
</feature>
<keyword evidence="3" id="KW-1185">Reference proteome</keyword>
<keyword evidence="1" id="KW-1133">Transmembrane helix</keyword>
<keyword evidence="1" id="KW-0812">Transmembrane</keyword>
<keyword evidence="1" id="KW-0472">Membrane</keyword>
<dbReference type="Proteomes" id="UP001054902">
    <property type="component" value="Unassembled WGS sequence"/>
</dbReference>
<protein>
    <submittedName>
        <fullName evidence="2">Uncharacterized protein</fullName>
    </submittedName>
</protein>